<evidence type="ECO:0000313" key="5">
    <source>
        <dbReference type="Proteomes" id="UP001515480"/>
    </source>
</evidence>
<keyword evidence="5" id="KW-1185">Reference proteome</keyword>
<keyword evidence="1" id="KW-0175">Coiled coil</keyword>
<dbReference type="GO" id="GO:0003924">
    <property type="term" value="F:GTPase activity"/>
    <property type="evidence" value="ECO:0007669"/>
    <property type="project" value="InterPro"/>
</dbReference>
<reference evidence="4 5" key="1">
    <citation type="journal article" date="2024" name="Science">
        <title>Giant polyketide synthase enzymes in the biosynthesis of giant marine polyether toxins.</title>
        <authorList>
            <person name="Fallon T.R."/>
            <person name="Shende V.V."/>
            <person name="Wierzbicki I.H."/>
            <person name="Pendleton A.L."/>
            <person name="Watervoot N.F."/>
            <person name="Auber R.P."/>
            <person name="Gonzalez D.J."/>
            <person name="Wisecaver J.H."/>
            <person name="Moore B.S."/>
        </authorList>
    </citation>
    <scope>NUCLEOTIDE SEQUENCE [LARGE SCALE GENOMIC DNA]</scope>
    <source>
        <strain evidence="4 5">12B1</strain>
    </source>
</reference>
<keyword evidence="2" id="KW-0732">Signal</keyword>
<evidence type="ECO:0000313" key="4">
    <source>
        <dbReference type="EMBL" id="KAL1523180.1"/>
    </source>
</evidence>
<dbReference type="Pfam" id="PF02263">
    <property type="entry name" value="GBP"/>
    <property type="match status" value="1"/>
</dbReference>
<comment type="caution">
    <text evidence="4">The sequence shown here is derived from an EMBL/GenBank/DDBJ whole genome shotgun (WGS) entry which is preliminary data.</text>
</comment>
<dbReference type="InterPro" id="IPR027417">
    <property type="entry name" value="P-loop_NTPase"/>
</dbReference>
<gene>
    <name evidence="4" type="ORF">AB1Y20_018134</name>
</gene>
<sequence>MRAAALLLPIFLAASSVAKPLQIAQSPLLNSRVALRASSASRTPAKKPVVGNVAALKQTSTAPVSGSAMPFVKIDAMNQTLVAEPAALQALAALPAPVCVMSMAGTARDGKSTFLNMYSQWLTSTWATDGKHGAGFNVGHDLDTCTDGAWIRLFHGRDGQPLPNTECSSVVLIDTQGLAKGSTVGVHRLFALSLLLSSTVSLNVMRQFNDDTLDKLGAATAHAMSLLPGTSSGEHSPNLVVLLRDARLRMAQSGYSISPDGMLHAALQPAADALDVTRKAIRSFFSNHSMVQMKQPDSDDLKQLETLGFPKRNRPFHNSFVAAAEHLSTSLQPKIVNNALLSGEMLASTARALVEQLNQDAQLSLSSIVDSLLHSQASEAVAAAERAFKEHLPPAVRRVGVADAPLRAAAVALSPATIELKLRNATQAAVAHFAEHAPNMGSTERLQPYIDQLRISVQAMQRELKQAHERALRLSAVLASRAQLRDENEAQREFILMLLEKQETCKQFSLQELLGDVAVVALGASAALLTPTLLTPSLVTWMGPLVSNMPIALSALGVWRVAKRSVRKVVGFALTAVKDLLPSANSSKSHFGSVGTGDPVTPAFG</sequence>
<dbReference type="PANTHER" id="PTHR10751">
    <property type="entry name" value="GUANYLATE BINDING PROTEIN"/>
    <property type="match status" value="1"/>
</dbReference>
<dbReference type="InterPro" id="IPR015894">
    <property type="entry name" value="Guanylate-bd_N"/>
</dbReference>
<evidence type="ECO:0000256" key="1">
    <source>
        <dbReference type="SAM" id="Coils"/>
    </source>
</evidence>
<dbReference type="GO" id="GO:0005525">
    <property type="term" value="F:GTP binding"/>
    <property type="evidence" value="ECO:0007669"/>
    <property type="project" value="InterPro"/>
</dbReference>
<evidence type="ECO:0000259" key="3">
    <source>
        <dbReference type="Pfam" id="PF02263"/>
    </source>
</evidence>
<dbReference type="Proteomes" id="UP001515480">
    <property type="component" value="Unassembled WGS sequence"/>
</dbReference>
<dbReference type="SUPFAM" id="SSF52540">
    <property type="entry name" value="P-loop containing nucleoside triphosphate hydrolases"/>
    <property type="match status" value="1"/>
</dbReference>
<proteinExistence type="predicted"/>
<organism evidence="4 5">
    <name type="scientific">Prymnesium parvum</name>
    <name type="common">Toxic golden alga</name>
    <dbReference type="NCBI Taxonomy" id="97485"/>
    <lineage>
        <taxon>Eukaryota</taxon>
        <taxon>Haptista</taxon>
        <taxon>Haptophyta</taxon>
        <taxon>Prymnesiophyceae</taxon>
        <taxon>Prymnesiales</taxon>
        <taxon>Prymnesiaceae</taxon>
        <taxon>Prymnesium</taxon>
    </lineage>
</organism>
<feature type="domain" description="Guanylate-binding protein N-terminal" evidence="3">
    <location>
        <begin position="79"/>
        <end position="307"/>
    </location>
</feature>
<feature type="coiled-coil region" evidence="1">
    <location>
        <begin position="450"/>
        <end position="477"/>
    </location>
</feature>
<accession>A0AB34JQT3</accession>
<feature type="signal peptide" evidence="2">
    <location>
        <begin position="1"/>
        <end position="18"/>
    </location>
</feature>
<evidence type="ECO:0000256" key="2">
    <source>
        <dbReference type="SAM" id="SignalP"/>
    </source>
</evidence>
<name>A0AB34JQT3_PRYPA</name>
<dbReference type="AlphaFoldDB" id="A0AB34JQT3"/>
<dbReference type="Gene3D" id="3.40.50.300">
    <property type="entry name" value="P-loop containing nucleotide triphosphate hydrolases"/>
    <property type="match status" value="1"/>
</dbReference>
<protein>
    <recommendedName>
        <fullName evidence="3">Guanylate-binding protein N-terminal domain-containing protein</fullName>
    </recommendedName>
</protein>
<dbReference type="EMBL" id="JBGBPQ010000006">
    <property type="protein sequence ID" value="KAL1523180.1"/>
    <property type="molecule type" value="Genomic_DNA"/>
</dbReference>
<feature type="chain" id="PRO_5044324070" description="Guanylate-binding protein N-terminal domain-containing protein" evidence="2">
    <location>
        <begin position="19"/>
        <end position="605"/>
    </location>
</feature>